<dbReference type="AlphaFoldDB" id="A0A553PUC6"/>
<organism evidence="2 3">
    <name type="scientific">Danionella cerebrum</name>
    <dbReference type="NCBI Taxonomy" id="2873325"/>
    <lineage>
        <taxon>Eukaryota</taxon>
        <taxon>Metazoa</taxon>
        <taxon>Chordata</taxon>
        <taxon>Craniata</taxon>
        <taxon>Vertebrata</taxon>
        <taxon>Euteleostomi</taxon>
        <taxon>Actinopterygii</taxon>
        <taxon>Neopterygii</taxon>
        <taxon>Teleostei</taxon>
        <taxon>Ostariophysi</taxon>
        <taxon>Cypriniformes</taxon>
        <taxon>Danionidae</taxon>
        <taxon>Danioninae</taxon>
        <taxon>Danionella</taxon>
    </lineage>
</organism>
<evidence type="ECO:0000313" key="3">
    <source>
        <dbReference type="Proteomes" id="UP000316079"/>
    </source>
</evidence>
<evidence type="ECO:0000313" key="2">
    <source>
        <dbReference type="EMBL" id="TRY81293.1"/>
    </source>
</evidence>
<comment type="caution">
    <text evidence="2">The sequence shown here is derived from an EMBL/GenBank/DDBJ whole genome shotgun (WGS) entry which is preliminary data.</text>
</comment>
<gene>
    <name evidence="2" type="ORF">DNTS_012127</name>
</gene>
<feature type="region of interest" description="Disordered" evidence="1">
    <location>
        <begin position="31"/>
        <end position="60"/>
    </location>
</feature>
<sequence length="60" mass="6718">MTHLGVTRVCHATLRGFRLERAASKRRALVAARAPEGKRHELDGKNALHKPSLETETRLC</sequence>
<accession>A0A553PUC6</accession>
<keyword evidence="3" id="KW-1185">Reference proteome</keyword>
<feature type="compositionally biased region" description="Basic and acidic residues" evidence="1">
    <location>
        <begin position="35"/>
        <end position="60"/>
    </location>
</feature>
<reference evidence="2 3" key="1">
    <citation type="journal article" date="2019" name="Sci. Data">
        <title>Hybrid genome assembly and annotation of Danionella translucida.</title>
        <authorList>
            <person name="Kadobianskyi M."/>
            <person name="Schulze L."/>
            <person name="Schuelke M."/>
            <person name="Judkewitz B."/>
        </authorList>
    </citation>
    <scope>NUCLEOTIDE SEQUENCE [LARGE SCALE GENOMIC DNA]</scope>
    <source>
        <strain evidence="2 3">Bolton</strain>
    </source>
</reference>
<dbReference type="Proteomes" id="UP000316079">
    <property type="component" value="Unassembled WGS sequence"/>
</dbReference>
<name>A0A553PUC6_9TELE</name>
<evidence type="ECO:0000256" key="1">
    <source>
        <dbReference type="SAM" id="MobiDB-lite"/>
    </source>
</evidence>
<dbReference type="EMBL" id="SRMA01026644">
    <property type="protein sequence ID" value="TRY81293.1"/>
    <property type="molecule type" value="Genomic_DNA"/>
</dbReference>
<protein>
    <submittedName>
        <fullName evidence="2">Uncharacterized protein</fullName>
    </submittedName>
</protein>
<proteinExistence type="predicted"/>